<dbReference type="GO" id="GO:0070573">
    <property type="term" value="F:metallodipeptidase activity"/>
    <property type="evidence" value="ECO:0007669"/>
    <property type="project" value="InterPro"/>
</dbReference>
<gene>
    <name evidence="22" type="ordered locus">Halhy_3586</name>
</gene>
<evidence type="ECO:0000256" key="11">
    <source>
        <dbReference type="ARBA" id="ARBA00022801"/>
    </source>
</evidence>
<feature type="domain" description="Peptidase M28" evidence="21">
    <location>
        <begin position="260"/>
        <end position="443"/>
    </location>
</feature>
<evidence type="ECO:0000256" key="1">
    <source>
        <dbReference type="ARBA" id="ARBA00004240"/>
    </source>
</evidence>
<keyword evidence="14" id="KW-0333">Golgi apparatus</keyword>
<dbReference type="Gene3D" id="3.40.630.10">
    <property type="entry name" value="Zn peptidases"/>
    <property type="match status" value="1"/>
</dbReference>
<dbReference type="STRING" id="760192.Halhy_3586"/>
<dbReference type="Proteomes" id="UP000008461">
    <property type="component" value="Chromosome"/>
</dbReference>
<protein>
    <recommendedName>
        <fullName evidence="5">Carboxypeptidase Q</fullName>
    </recommendedName>
    <alternativeName>
        <fullName evidence="20">Plasma glutamate carboxypeptidase</fullName>
    </alternativeName>
</protein>
<evidence type="ECO:0000259" key="21">
    <source>
        <dbReference type="Pfam" id="PF04389"/>
    </source>
</evidence>
<evidence type="ECO:0000256" key="4">
    <source>
        <dbReference type="ARBA" id="ARBA00004613"/>
    </source>
</evidence>
<dbReference type="GO" id="GO:0006508">
    <property type="term" value="P:proteolysis"/>
    <property type="evidence" value="ECO:0007669"/>
    <property type="project" value="UniProtKB-KW"/>
</dbReference>
<dbReference type="PANTHER" id="PTHR12053:SF3">
    <property type="entry name" value="CARBOXYPEPTIDASE Q"/>
    <property type="match status" value="1"/>
</dbReference>
<dbReference type="AlphaFoldDB" id="F4KXS9"/>
<keyword evidence="16" id="KW-0865">Zymogen</keyword>
<evidence type="ECO:0000256" key="17">
    <source>
        <dbReference type="ARBA" id="ARBA00023180"/>
    </source>
</evidence>
<keyword evidence="11" id="KW-0378">Hydrolase</keyword>
<comment type="subunit">
    <text evidence="19">Homodimer. The monomeric form is inactive while the homodimer is active.</text>
</comment>
<evidence type="ECO:0000256" key="19">
    <source>
        <dbReference type="ARBA" id="ARBA00025833"/>
    </source>
</evidence>
<dbReference type="Gene3D" id="3.50.30.30">
    <property type="match status" value="1"/>
</dbReference>
<evidence type="ECO:0000256" key="13">
    <source>
        <dbReference type="ARBA" id="ARBA00022833"/>
    </source>
</evidence>
<evidence type="ECO:0000256" key="9">
    <source>
        <dbReference type="ARBA" id="ARBA00022723"/>
    </source>
</evidence>
<organism evidence="22 23">
    <name type="scientific">Haliscomenobacter hydrossis (strain ATCC 27775 / DSM 1100 / LMG 10767 / O)</name>
    <dbReference type="NCBI Taxonomy" id="760192"/>
    <lineage>
        <taxon>Bacteria</taxon>
        <taxon>Pseudomonadati</taxon>
        <taxon>Bacteroidota</taxon>
        <taxon>Saprospiria</taxon>
        <taxon>Saprospirales</taxon>
        <taxon>Haliscomenobacteraceae</taxon>
        <taxon>Haliscomenobacter</taxon>
    </lineage>
</organism>
<keyword evidence="7" id="KW-0121">Carboxypeptidase</keyword>
<evidence type="ECO:0000256" key="7">
    <source>
        <dbReference type="ARBA" id="ARBA00022645"/>
    </source>
</evidence>
<keyword evidence="13" id="KW-0862">Zinc</keyword>
<evidence type="ECO:0000256" key="2">
    <source>
        <dbReference type="ARBA" id="ARBA00004371"/>
    </source>
</evidence>
<dbReference type="PANTHER" id="PTHR12053">
    <property type="entry name" value="PROTEASE FAMILY M28 PLASMA GLUTAMATE CARBOXYPEPTIDASE-RELATED"/>
    <property type="match status" value="1"/>
</dbReference>
<accession>F4KXS9</accession>
<dbReference type="EMBL" id="CP002691">
    <property type="protein sequence ID" value="AEE51440.1"/>
    <property type="molecule type" value="Genomic_DNA"/>
</dbReference>
<evidence type="ECO:0000256" key="8">
    <source>
        <dbReference type="ARBA" id="ARBA00022670"/>
    </source>
</evidence>
<dbReference type="GO" id="GO:0004180">
    <property type="term" value="F:carboxypeptidase activity"/>
    <property type="evidence" value="ECO:0007669"/>
    <property type="project" value="UniProtKB-KW"/>
</dbReference>
<proteinExistence type="predicted"/>
<evidence type="ECO:0000256" key="5">
    <source>
        <dbReference type="ARBA" id="ARBA00014116"/>
    </source>
</evidence>
<comment type="subcellular location">
    <subcellularLocation>
        <location evidence="1">Endoplasmic reticulum</location>
    </subcellularLocation>
    <subcellularLocation>
        <location evidence="3">Golgi apparatus</location>
    </subcellularLocation>
    <subcellularLocation>
        <location evidence="2">Lysosome</location>
    </subcellularLocation>
    <subcellularLocation>
        <location evidence="4">Secreted</location>
    </subcellularLocation>
</comment>
<keyword evidence="23" id="KW-1185">Reference proteome</keyword>
<evidence type="ECO:0000256" key="16">
    <source>
        <dbReference type="ARBA" id="ARBA00023145"/>
    </source>
</evidence>
<dbReference type="GO" id="GO:0005576">
    <property type="term" value="C:extracellular region"/>
    <property type="evidence" value="ECO:0007669"/>
    <property type="project" value="UniProtKB-SubCell"/>
</dbReference>
<keyword evidence="18" id="KW-0458">Lysosome</keyword>
<dbReference type="SUPFAM" id="SSF53187">
    <property type="entry name" value="Zn-dependent exopeptidases"/>
    <property type="match status" value="1"/>
</dbReference>
<evidence type="ECO:0000256" key="6">
    <source>
        <dbReference type="ARBA" id="ARBA00022525"/>
    </source>
</evidence>
<keyword evidence="10" id="KW-0732">Signal</keyword>
<evidence type="ECO:0000256" key="18">
    <source>
        <dbReference type="ARBA" id="ARBA00023228"/>
    </source>
</evidence>
<keyword evidence="8" id="KW-0645">Protease</keyword>
<sequence length="461" mass="51028">MALFLVFGYQLVGLHAQSNPKSDADAFYIREIYNVALTKGKSYPWLEYLCNRIGARLSGTPQAASAVEYTRQMLDTMGLDSVWLQPCMVPHWNRGEKEIVRITHSKMGSFDLKALALGNSEGTGPNGLAAEVIEVKRLDELESLGRERLAGKIVFFNRPMDPTQLNTFAAYGGAVDQRGLGASRASKYGALAVLVRSMTTRLDDVPHTGSSTYEPGVTPIPALGISTNDAELLSRLLKEEPVRVYIRNTSHMMGMKPSHNVIGEIRGSEKPEEIILIGGHLDSWDVGTGAHDDGAGCVQAMDVLQVLKRLNYRPKRTIRCVLFMNEENGLKGGQAYAEVSNRKKEFHLAAIESDRGGFTPRGFTCESENRAFDKKYKQIMEWSPLLEAYGLSFKRGGSGADIGPLRSQKGVLFGFEPDSQRYFDYHHTAIDTFETVNKRELELGTAAMTALVYLLDKFGLE</sequence>
<evidence type="ECO:0000256" key="20">
    <source>
        <dbReference type="ARBA" id="ARBA00033328"/>
    </source>
</evidence>
<evidence type="ECO:0000256" key="15">
    <source>
        <dbReference type="ARBA" id="ARBA00023049"/>
    </source>
</evidence>
<keyword evidence="17" id="KW-0325">Glycoprotein</keyword>
<dbReference type="Pfam" id="PF04389">
    <property type="entry name" value="Peptidase_M28"/>
    <property type="match status" value="1"/>
</dbReference>
<evidence type="ECO:0000256" key="12">
    <source>
        <dbReference type="ARBA" id="ARBA00022824"/>
    </source>
</evidence>
<reference evidence="22 23" key="1">
    <citation type="journal article" date="2011" name="Stand. Genomic Sci.">
        <title>Complete genome sequence of Haliscomenobacter hydrossis type strain (O).</title>
        <authorList>
            <consortium name="US DOE Joint Genome Institute (JGI-PGF)"/>
            <person name="Daligault H."/>
            <person name="Lapidus A."/>
            <person name="Zeytun A."/>
            <person name="Nolan M."/>
            <person name="Lucas S."/>
            <person name="Del Rio T.G."/>
            <person name="Tice H."/>
            <person name="Cheng J.F."/>
            <person name="Tapia R."/>
            <person name="Han C."/>
            <person name="Goodwin L."/>
            <person name="Pitluck S."/>
            <person name="Liolios K."/>
            <person name="Pagani I."/>
            <person name="Ivanova N."/>
            <person name="Huntemann M."/>
            <person name="Mavromatis K."/>
            <person name="Mikhailova N."/>
            <person name="Pati A."/>
            <person name="Chen A."/>
            <person name="Palaniappan K."/>
            <person name="Land M."/>
            <person name="Hauser L."/>
            <person name="Brambilla E.M."/>
            <person name="Rohde M."/>
            <person name="Verbarg S."/>
            <person name="Goker M."/>
            <person name="Bristow J."/>
            <person name="Eisen J.A."/>
            <person name="Markowitz V."/>
            <person name="Hugenholtz P."/>
            <person name="Kyrpides N.C."/>
            <person name="Klenk H.P."/>
            <person name="Woyke T."/>
        </authorList>
    </citation>
    <scope>NUCLEOTIDE SEQUENCE [LARGE SCALE GENOMIC DNA]</scope>
    <source>
        <strain evidence="23">ATCC 27775 / DSM 1100 / LMG 10767 / O</strain>
    </source>
</reference>
<dbReference type="eggNOG" id="COG2234">
    <property type="taxonomic scope" value="Bacteria"/>
</dbReference>
<evidence type="ECO:0000256" key="3">
    <source>
        <dbReference type="ARBA" id="ARBA00004555"/>
    </source>
</evidence>
<keyword evidence="15" id="KW-0482">Metalloprotease</keyword>
<keyword evidence="12" id="KW-0256">Endoplasmic reticulum</keyword>
<dbReference type="InterPro" id="IPR007484">
    <property type="entry name" value="Peptidase_M28"/>
</dbReference>
<evidence type="ECO:0000256" key="10">
    <source>
        <dbReference type="ARBA" id="ARBA00022729"/>
    </source>
</evidence>
<dbReference type="HOGENOM" id="CLU_033697_1_1_10"/>
<name>F4KXS9_HALH1</name>
<evidence type="ECO:0000313" key="23">
    <source>
        <dbReference type="Proteomes" id="UP000008461"/>
    </source>
</evidence>
<dbReference type="GO" id="GO:0005764">
    <property type="term" value="C:lysosome"/>
    <property type="evidence" value="ECO:0007669"/>
    <property type="project" value="UniProtKB-SubCell"/>
</dbReference>
<dbReference type="KEGG" id="hhy:Halhy_3586"/>
<evidence type="ECO:0000256" key="14">
    <source>
        <dbReference type="ARBA" id="ARBA00023034"/>
    </source>
</evidence>
<dbReference type="GO" id="GO:0046872">
    <property type="term" value="F:metal ion binding"/>
    <property type="evidence" value="ECO:0007669"/>
    <property type="project" value="UniProtKB-KW"/>
</dbReference>
<keyword evidence="9" id="KW-0479">Metal-binding</keyword>
<dbReference type="InterPro" id="IPR039866">
    <property type="entry name" value="CPQ"/>
</dbReference>
<evidence type="ECO:0000313" key="22">
    <source>
        <dbReference type="EMBL" id="AEE51440.1"/>
    </source>
</evidence>
<keyword evidence="6" id="KW-0964">Secreted</keyword>
<reference key="2">
    <citation type="submission" date="2011-04" db="EMBL/GenBank/DDBJ databases">
        <title>Complete sequence of chromosome of Haliscomenobacter hydrossis DSM 1100.</title>
        <authorList>
            <consortium name="US DOE Joint Genome Institute (JGI-PGF)"/>
            <person name="Lucas S."/>
            <person name="Han J."/>
            <person name="Lapidus A."/>
            <person name="Bruce D."/>
            <person name="Goodwin L."/>
            <person name="Pitluck S."/>
            <person name="Peters L."/>
            <person name="Kyrpides N."/>
            <person name="Mavromatis K."/>
            <person name="Ivanova N."/>
            <person name="Ovchinnikova G."/>
            <person name="Pagani I."/>
            <person name="Daligault H."/>
            <person name="Detter J.C."/>
            <person name="Han C."/>
            <person name="Land M."/>
            <person name="Hauser L."/>
            <person name="Markowitz V."/>
            <person name="Cheng J.-F."/>
            <person name="Hugenholtz P."/>
            <person name="Woyke T."/>
            <person name="Wu D."/>
            <person name="Verbarg S."/>
            <person name="Frueling A."/>
            <person name="Brambilla E."/>
            <person name="Klenk H.-P."/>
            <person name="Eisen J.A."/>
        </authorList>
    </citation>
    <scope>NUCLEOTIDE SEQUENCE</scope>
    <source>
        <strain>DSM 1100</strain>
    </source>
</reference>